<evidence type="ECO:0000256" key="1">
    <source>
        <dbReference type="ARBA" id="ARBA00022722"/>
    </source>
</evidence>
<dbReference type="SUPFAM" id="SSF53098">
    <property type="entry name" value="Ribonuclease H-like"/>
    <property type="match status" value="1"/>
</dbReference>
<dbReference type="PANTHER" id="PTHR30231">
    <property type="entry name" value="DNA POLYMERASE III SUBUNIT EPSILON"/>
    <property type="match status" value="1"/>
</dbReference>
<evidence type="ECO:0000259" key="4">
    <source>
        <dbReference type="SMART" id="SM00479"/>
    </source>
</evidence>
<dbReference type="GO" id="GO:0003676">
    <property type="term" value="F:nucleic acid binding"/>
    <property type="evidence" value="ECO:0007669"/>
    <property type="project" value="InterPro"/>
</dbReference>
<dbReference type="Pfam" id="PF00929">
    <property type="entry name" value="RNase_T"/>
    <property type="match status" value="1"/>
</dbReference>
<accession>M1HN68</accession>
<sequence length="209" mass="23624">MYHSEKRTEEVTNMYTIIDFETTGLDPQKDQVTEIGAMKFGSDGYMLGTLNKYVRLSEGRTLDPKIVDLTGITEDILTKFGVSEAIAMQGLKDFIGDDIIVAHFASFDLGFAHKHGIEATPFLCTRSMFQMLHPNEKASLKNCMEFYGFEYVNGHRALNDVTMTAELLSMLIADCHERGELISSYFNVMTEKEDRPLRFVPEGAKVVRL</sequence>
<dbReference type="EMBL" id="KC330682">
    <property type="protein sequence ID" value="AGE60988.1"/>
    <property type="molecule type" value="Genomic_DNA"/>
</dbReference>
<evidence type="ECO:0000256" key="2">
    <source>
        <dbReference type="ARBA" id="ARBA00022801"/>
    </source>
</evidence>
<keyword evidence="1" id="KW-0540">Nuclease</keyword>
<dbReference type="InterPro" id="IPR013520">
    <property type="entry name" value="Ribonucl_H"/>
</dbReference>
<evidence type="ECO:0000313" key="6">
    <source>
        <dbReference type="Proteomes" id="UP000011290"/>
    </source>
</evidence>
<dbReference type="CDD" id="cd06127">
    <property type="entry name" value="DEDDh"/>
    <property type="match status" value="1"/>
</dbReference>
<keyword evidence="2" id="KW-0378">Hydrolase</keyword>
<evidence type="ECO:0000313" key="5">
    <source>
        <dbReference type="EMBL" id="AGE60988.1"/>
    </source>
</evidence>
<dbReference type="InterPro" id="IPR012337">
    <property type="entry name" value="RNaseH-like_sf"/>
</dbReference>
<dbReference type="PANTHER" id="PTHR30231:SF4">
    <property type="entry name" value="PROTEIN NEN2"/>
    <property type="match status" value="1"/>
</dbReference>
<organism evidence="5 6">
    <name type="scientific">Bacillus phage Taylor</name>
    <dbReference type="NCBI Taxonomy" id="2884430"/>
    <lineage>
        <taxon>Viruses</taxon>
        <taxon>Duplodnaviria</taxon>
        <taxon>Heunggongvirae</taxon>
        <taxon>Uroviricota</taxon>
        <taxon>Caudoviricetes</taxon>
        <taxon>Ehrlichviridae</taxon>
        <taxon>Andromedavirus</taxon>
        <taxon>Andromedavirus taylor</taxon>
    </lineage>
</organism>
<dbReference type="SMART" id="SM00479">
    <property type="entry name" value="EXOIII"/>
    <property type="match status" value="1"/>
</dbReference>
<dbReference type="Proteomes" id="UP000011290">
    <property type="component" value="Segment"/>
</dbReference>
<gene>
    <name evidence="5" type="ORF">TAYLOR_70</name>
</gene>
<evidence type="ECO:0000256" key="3">
    <source>
        <dbReference type="ARBA" id="ARBA00022839"/>
    </source>
</evidence>
<dbReference type="FunFam" id="3.30.420.10:FF:000045">
    <property type="entry name" value="3'-5' exonuclease DinG"/>
    <property type="match status" value="1"/>
</dbReference>
<name>M1HN68_9CAUD</name>
<dbReference type="GO" id="GO:0008408">
    <property type="term" value="F:3'-5' exonuclease activity"/>
    <property type="evidence" value="ECO:0007669"/>
    <property type="project" value="TreeGrafter"/>
</dbReference>
<protein>
    <submittedName>
        <fullName evidence="5">DNA polymerase III epsilon subunit</fullName>
    </submittedName>
</protein>
<reference evidence="5 6" key="1">
    <citation type="journal article" date="2013" name="Virology">
        <title>Genomic characterization of six novel Bacillus pumilus bacteriophages.</title>
        <authorList>
            <person name="Lorenz L."/>
            <person name="Lins B."/>
            <person name="Barrett J."/>
            <person name="Montgomery A."/>
            <person name="Trapani S."/>
            <person name="Schindler A."/>
            <person name="Christie G.E."/>
            <person name="Cresawn S.G."/>
            <person name="Temple L."/>
        </authorList>
    </citation>
    <scope>NUCLEOTIDE SEQUENCE [LARGE SCALE GENOMIC DNA]</scope>
</reference>
<dbReference type="Gene3D" id="3.30.420.10">
    <property type="entry name" value="Ribonuclease H-like superfamily/Ribonuclease H"/>
    <property type="match status" value="1"/>
</dbReference>
<keyword evidence="3" id="KW-0269">Exonuclease</keyword>
<feature type="domain" description="Exonuclease" evidence="4">
    <location>
        <begin position="14"/>
        <end position="177"/>
    </location>
</feature>
<proteinExistence type="predicted"/>
<dbReference type="InterPro" id="IPR036397">
    <property type="entry name" value="RNaseH_sf"/>
</dbReference>
<keyword evidence="6" id="KW-1185">Reference proteome</keyword>